<comment type="caution">
    <text evidence="1">The sequence shown here is derived from an EMBL/GenBank/DDBJ whole genome shotgun (WGS) entry which is preliminary data.</text>
</comment>
<sequence>MAATVPLSLSEFRLSEREELAKRRKKWLSRFRKLLVAMAAIDKKQQRPQLPQYAGRAVNKIFDVSPNTTATSAEENPFAKAFEALINYFTP</sequence>
<reference evidence="1" key="1">
    <citation type="journal article" date="2023" name="G3 (Bethesda)">
        <title>Whole genome assembly and annotation of the endangered Caribbean coral Acropora cervicornis.</title>
        <authorList>
            <person name="Selwyn J.D."/>
            <person name="Vollmer S.V."/>
        </authorList>
    </citation>
    <scope>NUCLEOTIDE SEQUENCE</scope>
    <source>
        <strain evidence="1">K2</strain>
    </source>
</reference>
<keyword evidence="2" id="KW-1185">Reference proteome</keyword>
<accession>A0AAD9Q7A7</accession>
<evidence type="ECO:0000313" key="1">
    <source>
        <dbReference type="EMBL" id="KAK2556019.1"/>
    </source>
</evidence>
<protein>
    <submittedName>
        <fullName evidence="1">Uncharacterized protein</fullName>
    </submittedName>
</protein>
<gene>
    <name evidence="1" type="ORF">P5673_022012</name>
</gene>
<dbReference type="AlphaFoldDB" id="A0AAD9Q7A7"/>
<proteinExistence type="predicted"/>
<organism evidence="1 2">
    <name type="scientific">Acropora cervicornis</name>
    <name type="common">Staghorn coral</name>
    <dbReference type="NCBI Taxonomy" id="6130"/>
    <lineage>
        <taxon>Eukaryota</taxon>
        <taxon>Metazoa</taxon>
        <taxon>Cnidaria</taxon>
        <taxon>Anthozoa</taxon>
        <taxon>Hexacorallia</taxon>
        <taxon>Scleractinia</taxon>
        <taxon>Astrocoeniina</taxon>
        <taxon>Acroporidae</taxon>
        <taxon>Acropora</taxon>
    </lineage>
</organism>
<name>A0AAD9Q7A7_ACRCE</name>
<reference evidence="1" key="2">
    <citation type="journal article" date="2023" name="Science">
        <title>Genomic signatures of disease resistance in endangered staghorn corals.</title>
        <authorList>
            <person name="Vollmer S.V."/>
            <person name="Selwyn J.D."/>
            <person name="Despard B.A."/>
            <person name="Roesel C.L."/>
        </authorList>
    </citation>
    <scope>NUCLEOTIDE SEQUENCE</scope>
    <source>
        <strain evidence="1">K2</strain>
    </source>
</reference>
<dbReference type="EMBL" id="JARQWQ010000058">
    <property type="protein sequence ID" value="KAK2556019.1"/>
    <property type="molecule type" value="Genomic_DNA"/>
</dbReference>
<dbReference type="Proteomes" id="UP001249851">
    <property type="component" value="Unassembled WGS sequence"/>
</dbReference>
<evidence type="ECO:0000313" key="2">
    <source>
        <dbReference type="Proteomes" id="UP001249851"/>
    </source>
</evidence>